<dbReference type="GO" id="GO:0055085">
    <property type="term" value="P:transmembrane transport"/>
    <property type="evidence" value="ECO:0007669"/>
    <property type="project" value="InterPro"/>
</dbReference>
<sequence length="81" mass="9169">MASLGVIFYLTKCLERLYHEWLKRSLEAWQLQVLLLEAAMPSAMLSVVLAKRYGCDANLAAKLVFITLVGSLFTIVFMMNL</sequence>
<dbReference type="Gene3D" id="1.20.1530.20">
    <property type="match status" value="1"/>
</dbReference>
<dbReference type="EMBL" id="CP011308">
    <property type="protein sequence ID" value="AKF25245.1"/>
    <property type="molecule type" value="Genomic_DNA"/>
</dbReference>
<evidence type="ECO:0000256" key="2">
    <source>
        <dbReference type="ARBA" id="ARBA00022692"/>
    </source>
</evidence>
<keyword evidence="3 5" id="KW-1133">Transmembrane helix</keyword>
<evidence type="ECO:0000256" key="3">
    <source>
        <dbReference type="ARBA" id="ARBA00022989"/>
    </source>
</evidence>
<evidence type="ECO:0000313" key="6">
    <source>
        <dbReference type="EMBL" id="AKF25245.1"/>
    </source>
</evidence>
<evidence type="ECO:0000313" key="7">
    <source>
        <dbReference type="Proteomes" id="UP000034444"/>
    </source>
</evidence>
<dbReference type="Pfam" id="PF03547">
    <property type="entry name" value="Mem_trans"/>
    <property type="match status" value="1"/>
</dbReference>
<dbReference type="InterPro" id="IPR038770">
    <property type="entry name" value="Na+/solute_symporter_sf"/>
</dbReference>
<protein>
    <submittedName>
        <fullName evidence="6">Uncharacterized protein</fullName>
    </submittedName>
</protein>
<accession>A0A7U4RQW8</accession>
<dbReference type="AlphaFoldDB" id="A0A7U4RQW8"/>
<evidence type="ECO:0000256" key="4">
    <source>
        <dbReference type="ARBA" id="ARBA00023136"/>
    </source>
</evidence>
<proteinExistence type="predicted"/>
<comment type="subcellular location">
    <subcellularLocation>
        <location evidence="1">Membrane</location>
        <topology evidence="1">Multi-pass membrane protein</topology>
    </subcellularLocation>
</comment>
<dbReference type="GO" id="GO:0016020">
    <property type="term" value="C:membrane"/>
    <property type="evidence" value="ECO:0007669"/>
    <property type="project" value="UniProtKB-SubCell"/>
</dbReference>
<reference evidence="6 7" key="1">
    <citation type="submission" date="2015-04" db="EMBL/GenBank/DDBJ databases">
        <title>Complete genome sequence of Sulfurovum lithotrophicum ATCC BAA-797T.</title>
        <authorList>
            <person name="Ahn J."/>
            <person name="Park G."/>
            <person name="Jeon W."/>
            <person name="Jang Y."/>
            <person name="Jang M."/>
            <person name="Lee H."/>
            <person name="Lee H."/>
        </authorList>
    </citation>
    <scope>NUCLEOTIDE SEQUENCE [LARGE SCALE GENOMIC DNA]</scope>
    <source>
        <strain evidence="7">ATCC BAA-797 / 42BKT</strain>
    </source>
</reference>
<dbReference type="Proteomes" id="UP000034444">
    <property type="component" value="Chromosome"/>
</dbReference>
<reference evidence="7" key="2">
    <citation type="journal article" date="2017" name="Stand. Genomic Sci.">
        <title>Complete genome sequence of the sulfur-oxidizing chemolithoautotrophic Sulfurovum lithotrophicum 42BKTT.</title>
        <authorList>
            <person name="Jeon W."/>
            <person name="Priscilla L."/>
            <person name="Park G."/>
            <person name="Lee H."/>
            <person name="Lee N."/>
            <person name="Lee D."/>
            <person name="Kwon H."/>
            <person name="Ahn I."/>
            <person name="Lee C."/>
            <person name="Lee H."/>
            <person name="Ahn J."/>
        </authorList>
    </citation>
    <scope>NUCLEOTIDE SEQUENCE [LARGE SCALE GENOMIC DNA]</scope>
    <source>
        <strain evidence="7">ATCC BAA-797 / 42BKT</strain>
    </source>
</reference>
<dbReference type="KEGG" id="slh:YH65_07450"/>
<evidence type="ECO:0000256" key="1">
    <source>
        <dbReference type="ARBA" id="ARBA00004141"/>
    </source>
</evidence>
<feature type="transmembrane region" description="Helical" evidence="5">
    <location>
        <begin position="59"/>
        <end position="79"/>
    </location>
</feature>
<gene>
    <name evidence="6" type="ORF">YH65_07450</name>
</gene>
<dbReference type="InterPro" id="IPR004776">
    <property type="entry name" value="Mem_transp_PIN-like"/>
</dbReference>
<keyword evidence="7" id="KW-1185">Reference proteome</keyword>
<name>A0A7U4RQW8_9BACT</name>
<feature type="transmembrane region" description="Helical" evidence="5">
    <location>
        <begin position="29"/>
        <end position="50"/>
    </location>
</feature>
<evidence type="ECO:0000256" key="5">
    <source>
        <dbReference type="SAM" id="Phobius"/>
    </source>
</evidence>
<keyword evidence="4 5" id="KW-0472">Membrane</keyword>
<keyword evidence="2 5" id="KW-0812">Transmembrane</keyword>
<organism evidence="6 7">
    <name type="scientific">Sulfurovum lithotrophicum</name>
    <dbReference type="NCBI Taxonomy" id="206403"/>
    <lineage>
        <taxon>Bacteria</taxon>
        <taxon>Pseudomonadati</taxon>
        <taxon>Campylobacterota</taxon>
        <taxon>Epsilonproteobacteria</taxon>
        <taxon>Campylobacterales</taxon>
        <taxon>Sulfurovaceae</taxon>
        <taxon>Sulfurovum</taxon>
    </lineage>
</organism>